<dbReference type="InterPro" id="IPR051448">
    <property type="entry name" value="CdaR-like_regulators"/>
</dbReference>
<proteinExistence type="inferred from homology"/>
<dbReference type="InterPro" id="IPR025736">
    <property type="entry name" value="PucR_C-HTH_dom"/>
</dbReference>
<protein>
    <submittedName>
        <fullName evidence="2">XRE family transcriptional regulator</fullName>
    </submittedName>
</protein>
<dbReference type="Pfam" id="PF17853">
    <property type="entry name" value="GGDEF_2"/>
    <property type="match status" value="1"/>
</dbReference>
<gene>
    <name evidence="2" type="ORF">C9J27_19135</name>
</gene>
<accession>A0A0B7J9J5</accession>
<dbReference type="InterPro" id="IPR042070">
    <property type="entry name" value="PucR_C-HTH_sf"/>
</dbReference>
<evidence type="ECO:0000313" key="3">
    <source>
        <dbReference type="Proteomes" id="UP000241426"/>
    </source>
</evidence>
<dbReference type="RefSeq" id="WP_036793240.1">
    <property type="nucleotide sequence ID" value="NZ_JAUZMX010000001.1"/>
</dbReference>
<dbReference type="eggNOG" id="COG3835">
    <property type="taxonomic scope" value="Bacteria"/>
</dbReference>
<dbReference type="AlphaFoldDB" id="A0A0B7J9J5"/>
<dbReference type="Pfam" id="PF05651">
    <property type="entry name" value="Diacid_rec"/>
    <property type="match status" value="1"/>
</dbReference>
<dbReference type="InterPro" id="IPR008599">
    <property type="entry name" value="Diacid_rec"/>
</dbReference>
<comment type="similarity">
    <text evidence="1">Belongs to the CdaR family.</text>
</comment>
<dbReference type="GeneID" id="29944636"/>
<dbReference type="EMBL" id="PYNF01000022">
    <property type="protein sequence ID" value="PSU94765.1"/>
    <property type="molecule type" value="Genomic_DNA"/>
</dbReference>
<dbReference type="Gene3D" id="1.10.10.2840">
    <property type="entry name" value="PucR C-terminal helix-turn-helix domain"/>
    <property type="match status" value="1"/>
</dbReference>
<dbReference type="Pfam" id="PF13556">
    <property type="entry name" value="HTH_30"/>
    <property type="match status" value="1"/>
</dbReference>
<dbReference type="PANTHER" id="PTHR33744:SF15">
    <property type="entry name" value="CARBOHYDRATE DIACID REGULATOR"/>
    <property type="match status" value="1"/>
</dbReference>
<dbReference type="InterPro" id="IPR041522">
    <property type="entry name" value="CdaR_GGDEF"/>
</dbReference>
<sequence length="385" mass="43911">MQLNTTIARQIVARTMKIIKHSVNVMDSDGRIIGSGDPKRLNQKHDGAILALNNHHVIEIDHATAQQLQGVKPGINLPIIFQQQAIGVVGISGDPDEVRNYGELVKMTAELIIEQAALMTQVEWHKRHREELVMQLINDTNLDDIQLITIAERLEIQLEQPRIATIIKVLPQDGEAFSLENLQHLVHLLEYPERDNLVAISSVSRNEVVVLKPITINSQGWSRDLEQKRVYKLLKRIGKDANYSIKIALGDYFPTIHGLAQSYLTATATMEAALNSNQYAQQQVFFYQDHILPVLLNKIKAEPWRYQQLQSPLNKLKQHDPRGTLVKTLTAFFDQNCDLAQTCQVLHIHRNTLRYRLDKIEQQTNLEINKISDITRLYLAIISQS</sequence>
<evidence type="ECO:0000313" key="2">
    <source>
        <dbReference type="EMBL" id="PSU94765.1"/>
    </source>
</evidence>
<organism evidence="2 3">
    <name type="scientific">Photobacterium kishitanii</name>
    <dbReference type="NCBI Taxonomy" id="318456"/>
    <lineage>
        <taxon>Bacteria</taxon>
        <taxon>Pseudomonadati</taxon>
        <taxon>Pseudomonadota</taxon>
        <taxon>Gammaproteobacteria</taxon>
        <taxon>Vibrionales</taxon>
        <taxon>Vibrionaceae</taxon>
        <taxon>Photobacterium</taxon>
    </lineage>
</organism>
<reference evidence="2 3" key="1">
    <citation type="submission" date="2018-01" db="EMBL/GenBank/DDBJ databases">
        <title>Whole genome sequencing of Histamine producing bacteria.</title>
        <authorList>
            <person name="Butler K."/>
        </authorList>
    </citation>
    <scope>NUCLEOTIDE SEQUENCE [LARGE SCALE GENOMIC DNA]</scope>
    <source>
        <strain evidence="2 3">FS-7.2</strain>
    </source>
</reference>
<dbReference type="Proteomes" id="UP000241426">
    <property type="component" value="Unassembled WGS sequence"/>
</dbReference>
<name>A0A0B7J9J5_9GAMM</name>
<comment type="caution">
    <text evidence="2">The sequence shown here is derived from an EMBL/GenBank/DDBJ whole genome shotgun (WGS) entry which is preliminary data.</text>
</comment>
<accession>A0A2T3KDL6</accession>
<dbReference type="PANTHER" id="PTHR33744">
    <property type="entry name" value="CARBOHYDRATE DIACID REGULATOR"/>
    <property type="match status" value="1"/>
</dbReference>
<evidence type="ECO:0000256" key="1">
    <source>
        <dbReference type="ARBA" id="ARBA00006754"/>
    </source>
</evidence>